<dbReference type="AlphaFoldDB" id="A0AAG5CQ66"/>
<accession>A0AAG5CQ66</accession>
<reference evidence="1" key="1">
    <citation type="submission" date="2024-04" db="UniProtKB">
        <authorList>
            <consortium name="EnsemblMetazoa"/>
        </authorList>
    </citation>
    <scope>IDENTIFICATION</scope>
    <source>
        <strain evidence="1">EBRO</strain>
    </source>
</reference>
<name>A0AAG5CQ66_ANOAO</name>
<evidence type="ECO:0000313" key="1">
    <source>
        <dbReference type="EnsemblMetazoa" id="ENSAATROPP000698"/>
    </source>
</evidence>
<protein>
    <submittedName>
        <fullName evidence="1">Uncharacterized protein</fullName>
    </submittedName>
</protein>
<sequence length="61" mass="6881">MAGRRRSRRSRRHAENNVSFISRLAAFGFLGRGHRKAGRTSVAGRPALNNCCWEKIDQLLA</sequence>
<proteinExistence type="predicted"/>
<keyword evidence="2" id="KW-1185">Reference proteome</keyword>
<evidence type="ECO:0000313" key="2">
    <source>
        <dbReference type="Proteomes" id="UP000075880"/>
    </source>
</evidence>
<dbReference type="Proteomes" id="UP000075880">
    <property type="component" value="Unassembled WGS sequence"/>
</dbReference>
<dbReference type="EnsemblMetazoa" id="ENSAATROPT000734">
    <property type="protein sequence ID" value="ENSAATROPP000698"/>
    <property type="gene ID" value="ENSAATROPG000599"/>
</dbReference>
<organism evidence="1 2">
    <name type="scientific">Anopheles atroparvus</name>
    <name type="common">European mosquito</name>
    <dbReference type="NCBI Taxonomy" id="41427"/>
    <lineage>
        <taxon>Eukaryota</taxon>
        <taxon>Metazoa</taxon>
        <taxon>Ecdysozoa</taxon>
        <taxon>Arthropoda</taxon>
        <taxon>Hexapoda</taxon>
        <taxon>Insecta</taxon>
        <taxon>Pterygota</taxon>
        <taxon>Neoptera</taxon>
        <taxon>Endopterygota</taxon>
        <taxon>Diptera</taxon>
        <taxon>Nematocera</taxon>
        <taxon>Culicoidea</taxon>
        <taxon>Culicidae</taxon>
        <taxon>Anophelinae</taxon>
        <taxon>Anopheles</taxon>
    </lineage>
</organism>